<proteinExistence type="predicted"/>
<keyword evidence="1" id="KW-0812">Transmembrane</keyword>
<feature type="transmembrane region" description="Helical" evidence="1">
    <location>
        <begin position="55"/>
        <end position="75"/>
    </location>
</feature>
<evidence type="ECO:0000313" key="3">
    <source>
        <dbReference type="Proteomes" id="UP000199417"/>
    </source>
</evidence>
<dbReference type="EMBL" id="FNAB01000003">
    <property type="protein sequence ID" value="SDD25285.1"/>
    <property type="molecule type" value="Genomic_DNA"/>
</dbReference>
<name>A0A1G6TAD3_9NOCA</name>
<reference evidence="2 3" key="1">
    <citation type="submission" date="2016-10" db="EMBL/GenBank/DDBJ databases">
        <authorList>
            <person name="de Groot N.N."/>
        </authorList>
    </citation>
    <scope>NUCLEOTIDE SEQUENCE [LARGE SCALE GENOMIC DNA]</scope>
    <source>
        <strain evidence="2 3">JCM 11308</strain>
    </source>
</reference>
<organism evidence="2 3">
    <name type="scientific">Rhodococcus tukisamuensis</name>
    <dbReference type="NCBI Taxonomy" id="168276"/>
    <lineage>
        <taxon>Bacteria</taxon>
        <taxon>Bacillati</taxon>
        <taxon>Actinomycetota</taxon>
        <taxon>Actinomycetes</taxon>
        <taxon>Mycobacteriales</taxon>
        <taxon>Nocardiaceae</taxon>
        <taxon>Rhodococcus</taxon>
    </lineage>
</organism>
<feature type="transmembrane region" description="Helical" evidence="1">
    <location>
        <begin position="29"/>
        <end position="49"/>
    </location>
</feature>
<protein>
    <submittedName>
        <fullName evidence="2">Uncharacterized protein</fullName>
    </submittedName>
</protein>
<evidence type="ECO:0000313" key="2">
    <source>
        <dbReference type="EMBL" id="SDD25285.1"/>
    </source>
</evidence>
<gene>
    <name evidence="2" type="ORF">SAMN05444580_103434</name>
</gene>
<sequence>MSAHDHCADTFNDKATDASRRVRLARRVASTNLLMLGLGATAIGVSILADQWPVGWIQILAVPAVFLILWGIVYVRAQAMGVRRRGVGYHLIALIAVLSIFFGLLPLVYIVGALSLLGVGFFVIGWRERCWPVWATALAAIVVGLVTVSEPARQLLWTERSVMSYVSAGVATLVFAVIALAGAAQSRIVENQGLRVG</sequence>
<keyword evidence="3" id="KW-1185">Reference proteome</keyword>
<evidence type="ECO:0000256" key="1">
    <source>
        <dbReference type="SAM" id="Phobius"/>
    </source>
</evidence>
<accession>A0A1G6TAD3</accession>
<keyword evidence="1" id="KW-1133">Transmembrane helix</keyword>
<dbReference type="RefSeq" id="WP_139191168.1">
    <property type="nucleotide sequence ID" value="NZ_FNAB01000003.1"/>
</dbReference>
<dbReference type="AlphaFoldDB" id="A0A1G6TAD3"/>
<keyword evidence="1" id="KW-0472">Membrane</keyword>
<dbReference type="STRING" id="168276.SAMN05444580_103434"/>
<feature type="transmembrane region" description="Helical" evidence="1">
    <location>
        <begin position="131"/>
        <end position="150"/>
    </location>
</feature>
<dbReference type="Proteomes" id="UP000199417">
    <property type="component" value="Unassembled WGS sequence"/>
</dbReference>
<feature type="transmembrane region" description="Helical" evidence="1">
    <location>
        <begin position="87"/>
        <end position="111"/>
    </location>
</feature>
<feature type="transmembrane region" description="Helical" evidence="1">
    <location>
        <begin position="162"/>
        <end position="184"/>
    </location>
</feature>